<feature type="transmembrane region" description="Helical" evidence="7">
    <location>
        <begin position="57"/>
        <end position="76"/>
    </location>
</feature>
<keyword evidence="4" id="KW-0378">Hydrolase</keyword>
<comment type="subcellular location">
    <subcellularLocation>
        <location evidence="1">Membrane</location>
        <topology evidence="1">Multi-pass membrane protein</topology>
    </subcellularLocation>
</comment>
<gene>
    <name evidence="9" type="ORF">B0174_07125</name>
</gene>
<evidence type="ECO:0000256" key="2">
    <source>
        <dbReference type="ARBA" id="ARBA00009045"/>
    </source>
</evidence>
<feature type="transmembrane region" description="Helical" evidence="7">
    <location>
        <begin position="88"/>
        <end position="108"/>
    </location>
</feature>
<keyword evidence="3 7" id="KW-0812">Transmembrane</keyword>
<evidence type="ECO:0000256" key="3">
    <source>
        <dbReference type="ARBA" id="ARBA00022692"/>
    </source>
</evidence>
<dbReference type="PANTHER" id="PTHR43731:SF14">
    <property type="entry name" value="PRESENILIN-ASSOCIATED RHOMBOID-LIKE PROTEIN, MITOCHONDRIAL"/>
    <property type="match status" value="1"/>
</dbReference>
<keyword evidence="10" id="KW-1185">Reference proteome</keyword>
<name>A0A363CYI2_9BACT</name>
<dbReference type="InterPro" id="IPR050925">
    <property type="entry name" value="Rhomboid_protease_S54"/>
</dbReference>
<dbReference type="GO" id="GO:0016020">
    <property type="term" value="C:membrane"/>
    <property type="evidence" value="ECO:0007669"/>
    <property type="project" value="UniProtKB-SubCell"/>
</dbReference>
<evidence type="ECO:0000256" key="6">
    <source>
        <dbReference type="ARBA" id="ARBA00023136"/>
    </source>
</evidence>
<keyword evidence="6 7" id="KW-0472">Membrane</keyword>
<protein>
    <submittedName>
        <fullName evidence="9">Rhomboid family intramembrane serine protease</fullName>
    </submittedName>
</protein>
<evidence type="ECO:0000256" key="7">
    <source>
        <dbReference type="SAM" id="Phobius"/>
    </source>
</evidence>
<dbReference type="EMBL" id="MUXE01000009">
    <property type="protein sequence ID" value="PUE64160.1"/>
    <property type="molecule type" value="Genomic_DNA"/>
</dbReference>
<dbReference type="PANTHER" id="PTHR43731">
    <property type="entry name" value="RHOMBOID PROTEASE"/>
    <property type="match status" value="1"/>
</dbReference>
<dbReference type="OrthoDB" id="9813074at2"/>
<dbReference type="InterPro" id="IPR022764">
    <property type="entry name" value="Peptidase_S54_rhomboid_dom"/>
</dbReference>
<proteinExistence type="inferred from homology"/>
<keyword evidence="9" id="KW-0645">Protease</keyword>
<evidence type="ECO:0000256" key="4">
    <source>
        <dbReference type="ARBA" id="ARBA00022801"/>
    </source>
</evidence>
<dbReference type="SUPFAM" id="SSF144091">
    <property type="entry name" value="Rhomboid-like"/>
    <property type="match status" value="1"/>
</dbReference>
<dbReference type="Gene3D" id="1.20.1540.10">
    <property type="entry name" value="Rhomboid-like"/>
    <property type="match status" value="1"/>
</dbReference>
<keyword evidence="5 7" id="KW-1133">Transmembrane helix</keyword>
<dbReference type="GO" id="GO:0006508">
    <property type="term" value="P:proteolysis"/>
    <property type="evidence" value="ECO:0007669"/>
    <property type="project" value="UniProtKB-KW"/>
</dbReference>
<feature type="domain" description="Peptidase S54 rhomboid" evidence="8">
    <location>
        <begin position="49"/>
        <end position="178"/>
    </location>
</feature>
<reference evidence="9 10" key="1">
    <citation type="submission" date="2017-02" db="EMBL/GenBank/DDBJ databases">
        <title>Arcobacter caeni sp. nov, a new Arcobacter species isolated from reclaimed water.</title>
        <authorList>
            <person name="Figueras M.J."/>
            <person name="Perez-Cataluna A."/>
            <person name="Salas-Masso N."/>
        </authorList>
    </citation>
    <scope>NUCLEOTIDE SEQUENCE [LARGE SCALE GENOMIC DNA]</scope>
    <source>
        <strain evidence="9 10">RW17-10</strain>
    </source>
</reference>
<dbReference type="Proteomes" id="UP000251135">
    <property type="component" value="Unassembled WGS sequence"/>
</dbReference>
<evidence type="ECO:0000256" key="5">
    <source>
        <dbReference type="ARBA" id="ARBA00022989"/>
    </source>
</evidence>
<evidence type="ECO:0000259" key="8">
    <source>
        <dbReference type="Pfam" id="PF01694"/>
    </source>
</evidence>
<dbReference type="GO" id="GO:0004252">
    <property type="term" value="F:serine-type endopeptidase activity"/>
    <property type="evidence" value="ECO:0007669"/>
    <property type="project" value="InterPro"/>
</dbReference>
<organism evidence="9 10">
    <name type="scientific">Arcobacter caeni</name>
    <dbReference type="NCBI Taxonomy" id="1912877"/>
    <lineage>
        <taxon>Bacteria</taxon>
        <taxon>Pseudomonadati</taxon>
        <taxon>Campylobacterota</taxon>
        <taxon>Epsilonproteobacteria</taxon>
        <taxon>Campylobacterales</taxon>
        <taxon>Arcobacteraceae</taxon>
        <taxon>Arcobacter</taxon>
    </lineage>
</organism>
<dbReference type="InterPro" id="IPR035952">
    <property type="entry name" value="Rhomboid-like_sf"/>
</dbReference>
<evidence type="ECO:0000313" key="10">
    <source>
        <dbReference type="Proteomes" id="UP000251135"/>
    </source>
</evidence>
<accession>A0A363CYI2</accession>
<comment type="similarity">
    <text evidence="2">Belongs to the peptidase S54 family.</text>
</comment>
<evidence type="ECO:0000313" key="9">
    <source>
        <dbReference type="EMBL" id="PUE64160.1"/>
    </source>
</evidence>
<dbReference type="RefSeq" id="WP_108559133.1">
    <property type="nucleotide sequence ID" value="NZ_MUXE01000009.1"/>
</dbReference>
<feature type="transmembrane region" description="Helical" evidence="7">
    <location>
        <begin position="114"/>
        <end position="132"/>
    </location>
</feature>
<feature type="transmembrane region" description="Helical" evidence="7">
    <location>
        <begin position="12"/>
        <end position="45"/>
    </location>
</feature>
<feature type="transmembrane region" description="Helical" evidence="7">
    <location>
        <begin position="139"/>
        <end position="155"/>
    </location>
</feature>
<sequence>MLKNFSKKDFTATNVLIIITVLMYIIQINISNGGILFGLNLYFLVYGFWWQPLTSMFAHGGIAHLGMNMFVLWQFGNLIERFKGAKELVSLYLITGLLTSLFSFAYIYYLDHNVNLVGASGAICALLGYVAYYDKAQRSGIITWVLLISVAPLIIGLPIAWYAHFIGLAVGFLYAIIRGK</sequence>
<comment type="caution">
    <text evidence="9">The sequence shown here is derived from an EMBL/GenBank/DDBJ whole genome shotgun (WGS) entry which is preliminary data.</text>
</comment>
<dbReference type="Pfam" id="PF01694">
    <property type="entry name" value="Rhomboid"/>
    <property type="match status" value="1"/>
</dbReference>
<dbReference type="AlphaFoldDB" id="A0A363CYI2"/>
<evidence type="ECO:0000256" key="1">
    <source>
        <dbReference type="ARBA" id="ARBA00004141"/>
    </source>
</evidence>